<comment type="similarity">
    <text evidence="1">Belongs to the class-I pyridoxal-phosphate-dependent aminotransferase family.</text>
</comment>
<keyword evidence="5" id="KW-1185">Reference proteome</keyword>
<evidence type="ECO:0000259" key="3">
    <source>
        <dbReference type="Pfam" id="PF00155"/>
    </source>
</evidence>
<proteinExistence type="inferred from homology"/>
<dbReference type="PANTHER" id="PTHR43510:SF1">
    <property type="entry name" value="AMINOTRANSFERASE FUNCTION, HYPOTHETICAL (EUROFUNG)"/>
    <property type="match status" value="1"/>
</dbReference>
<organism evidence="4 5">
    <name type="scientific">Saxophila tyrrhenica</name>
    <dbReference type="NCBI Taxonomy" id="1690608"/>
    <lineage>
        <taxon>Eukaryota</taxon>
        <taxon>Fungi</taxon>
        <taxon>Dikarya</taxon>
        <taxon>Ascomycota</taxon>
        <taxon>Pezizomycotina</taxon>
        <taxon>Dothideomycetes</taxon>
        <taxon>Dothideomycetidae</taxon>
        <taxon>Mycosphaerellales</taxon>
        <taxon>Extremaceae</taxon>
        <taxon>Saxophila</taxon>
    </lineage>
</organism>
<keyword evidence="2" id="KW-0663">Pyridoxal phosphate</keyword>
<dbReference type="InterPro" id="IPR015424">
    <property type="entry name" value="PyrdxlP-dep_Trfase"/>
</dbReference>
<dbReference type="GeneID" id="89932364"/>
<evidence type="ECO:0000256" key="1">
    <source>
        <dbReference type="ARBA" id="ARBA00007441"/>
    </source>
</evidence>
<dbReference type="GO" id="GO:0003824">
    <property type="term" value="F:catalytic activity"/>
    <property type="evidence" value="ECO:0007669"/>
    <property type="project" value="InterPro"/>
</dbReference>
<dbReference type="InterPro" id="IPR004838">
    <property type="entry name" value="NHTrfase_class1_PyrdxlP-BS"/>
</dbReference>
<dbReference type="InterPro" id="IPR015421">
    <property type="entry name" value="PyrdxlP-dep_Trfase_major"/>
</dbReference>
<dbReference type="PANTHER" id="PTHR43510">
    <property type="entry name" value="AMINOTRANSFERASE FUNCTION, HYPOTHETICAL (EUROFUNG)"/>
    <property type="match status" value="1"/>
</dbReference>
<dbReference type="EMBL" id="JAVRRT010000030">
    <property type="protein sequence ID" value="KAK5162988.1"/>
    <property type="molecule type" value="Genomic_DNA"/>
</dbReference>
<evidence type="ECO:0000313" key="5">
    <source>
        <dbReference type="Proteomes" id="UP001337655"/>
    </source>
</evidence>
<dbReference type="AlphaFoldDB" id="A0AAV9NUB6"/>
<evidence type="ECO:0000256" key="2">
    <source>
        <dbReference type="ARBA" id="ARBA00022898"/>
    </source>
</evidence>
<dbReference type="Proteomes" id="UP001337655">
    <property type="component" value="Unassembled WGS sequence"/>
</dbReference>
<dbReference type="CDD" id="cd00609">
    <property type="entry name" value="AAT_like"/>
    <property type="match status" value="1"/>
</dbReference>
<accession>A0AAV9NUB6</accession>
<sequence>MAPPPPFHVEQWMDDHETTAKYNLAETCCASISIDELLALSEDKKATVSSVLDSSAIQNYGDIPGSHPLRENLSRLYSSKAGSPLPPDNILITPGAIAANHLVFYALLSPGDHVICHYPTYQQLYSVPASLGADVSLWHSDPSNAWLPDFSALESLVTDKTKLLILNNPQNPTGAILPRPLLEKIVELAEKHNIIILSDEVYRPLFHSITPLDPNFPPSILSLGYRNTIATGSLSKAYSLAGLRVGWAASRSPEIVAKLASARHYTTISVSKLDQAVASFALSPETIHALLGRNVQLAKTNLEVLDKWITKHDEYCSYVRPVAGTTAFVKFEREGKAVNARALCEALQERTGVMFLPGDVGFGEEWRGYVRVGYVNRTEVLREGLEEARKFMRREFDEVPLAEE</sequence>
<dbReference type="Gene3D" id="3.40.640.10">
    <property type="entry name" value="Type I PLP-dependent aspartate aminotransferase-like (Major domain)"/>
    <property type="match status" value="1"/>
</dbReference>
<dbReference type="InterPro" id="IPR015422">
    <property type="entry name" value="PyrdxlP-dep_Trfase_small"/>
</dbReference>
<dbReference type="RefSeq" id="XP_064653578.1">
    <property type="nucleotide sequence ID" value="XM_064808256.1"/>
</dbReference>
<comment type="caution">
    <text evidence="4">The sequence shown here is derived from an EMBL/GenBank/DDBJ whole genome shotgun (WGS) entry which is preliminary data.</text>
</comment>
<protein>
    <recommendedName>
        <fullName evidence="3">Aminotransferase class I/classII large domain-containing protein</fullName>
    </recommendedName>
</protein>
<name>A0AAV9NUB6_9PEZI</name>
<dbReference type="PROSITE" id="PS00105">
    <property type="entry name" value="AA_TRANSFER_CLASS_1"/>
    <property type="match status" value="1"/>
</dbReference>
<dbReference type="InterPro" id="IPR004839">
    <property type="entry name" value="Aminotransferase_I/II_large"/>
</dbReference>
<gene>
    <name evidence="4" type="ORF">LTR77_011043</name>
</gene>
<dbReference type="SUPFAM" id="SSF53383">
    <property type="entry name" value="PLP-dependent transferases"/>
    <property type="match status" value="1"/>
</dbReference>
<dbReference type="Pfam" id="PF00155">
    <property type="entry name" value="Aminotran_1_2"/>
    <property type="match status" value="1"/>
</dbReference>
<dbReference type="GO" id="GO:0030170">
    <property type="term" value="F:pyridoxal phosphate binding"/>
    <property type="evidence" value="ECO:0007669"/>
    <property type="project" value="InterPro"/>
</dbReference>
<dbReference type="Gene3D" id="3.90.1150.10">
    <property type="entry name" value="Aspartate Aminotransferase, domain 1"/>
    <property type="match status" value="1"/>
</dbReference>
<feature type="domain" description="Aminotransferase class I/classII large" evidence="3">
    <location>
        <begin position="45"/>
        <end position="374"/>
    </location>
</feature>
<reference evidence="4 5" key="1">
    <citation type="submission" date="2023-08" db="EMBL/GenBank/DDBJ databases">
        <title>Black Yeasts Isolated from many extreme environments.</title>
        <authorList>
            <person name="Coleine C."/>
            <person name="Stajich J.E."/>
            <person name="Selbmann L."/>
        </authorList>
    </citation>
    <scope>NUCLEOTIDE SEQUENCE [LARGE SCALE GENOMIC DNA]</scope>
    <source>
        <strain evidence="4 5">CCFEE 5935</strain>
    </source>
</reference>
<evidence type="ECO:0000313" key="4">
    <source>
        <dbReference type="EMBL" id="KAK5162988.1"/>
    </source>
</evidence>